<comment type="caution">
    <text evidence="1">The sequence shown here is derived from an EMBL/GenBank/DDBJ whole genome shotgun (WGS) entry which is preliminary data.</text>
</comment>
<organism evidence="1 2">
    <name type="scientific">Vitis vinifera</name>
    <name type="common">Grape</name>
    <dbReference type="NCBI Taxonomy" id="29760"/>
    <lineage>
        <taxon>Eukaryota</taxon>
        <taxon>Viridiplantae</taxon>
        <taxon>Streptophyta</taxon>
        <taxon>Embryophyta</taxon>
        <taxon>Tracheophyta</taxon>
        <taxon>Spermatophyta</taxon>
        <taxon>Magnoliopsida</taxon>
        <taxon>eudicotyledons</taxon>
        <taxon>Gunneridae</taxon>
        <taxon>Pentapetalae</taxon>
        <taxon>rosids</taxon>
        <taxon>Vitales</taxon>
        <taxon>Vitaceae</taxon>
        <taxon>Viteae</taxon>
        <taxon>Vitis</taxon>
    </lineage>
</organism>
<gene>
    <name evidence="1" type="ORF">CK203_028471</name>
</gene>
<dbReference type="AlphaFoldDB" id="A0A438I271"/>
<name>A0A438I271_VITVI</name>
<evidence type="ECO:0000313" key="1">
    <source>
        <dbReference type="EMBL" id="RVW90807.1"/>
    </source>
</evidence>
<evidence type="ECO:0000313" key="2">
    <source>
        <dbReference type="Proteomes" id="UP000288805"/>
    </source>
</evidence>
<protein>
    <submittedName>
        <fullName evidence="1">Uncharacterized protein</fullName>
    </submittedName>
</protein>
<proteinExistence type="predicted"/>
<dbReference type="Proteomes" id="UP000288805">
    <property type="component" value="Unassembled WGS sequence"/>
</dbReference>
<accession>A0A438I271</accession>
<sequence length="353" mass="40322">MSSSHFKRSFFWGVERNRFSDNIATITDSGTDHWLSGSVFRSQVSVLMLAMSTPWHRFMSLAGEFSHSNDTLKIIACREQHKKLAALEMELAQHSRKILPQRTYTLEATLATQLNKPRVYIGCMKSGKVFSKVSLHRDAFSGSQALDWLKIHLANLYAGGVDELSYEAYINLSDALRSSPPETIISTHACPPGWRLAMAYNTMLPLEGTRSYFLPGGGLFQQPRVTSWMAVRESTLLLKMQWECDTCQGESEGSVFSVRGYFFERCFLLPWGGGSLAAAGKFFWAREGFFIEFSEGVADSEARRKVRIFWKVERYFLRILALAWEKNKREGGEKELEKGFCCCREGIEWKREF</sequence>
<reference evidence="1 2" key="1">
    <citation type="journal article" date="2018" name="PLoS Genet.">
        <title>Population sequencing reveals clonal diversity and ancestral inbreeding in the grapevine cultivar Chardonnay.</title>
        <authorList>
            <person name="Roach M.J."/>
            <person name="Johnson D.L."/>
            <person name="Bohlmann J."/>
            <person name="van Vuuren H.J."/>
            <person name="Jones S.J."/>
            <person name="Pretorius I.S."/>
            <person name="Schmidt S.A."/>
            <person name="Borneman A.R."/>
        </authorList>
    </citation>
    <scope>NUCLEOTIDE SEQUENCE [LARGE SCALE GENOMIC DNA]</scope>
    <source>
        <strain evidence="2">cv. Chardonnay</strain>
        <tissue evidence="1">Leaf</tissue>
    </source>
</reference>
<dbReference type="EMBL" id="QGNW01000151">
    <property type="protein sequence ID" value="RVW90807.1"/>
    <property type="molecule type" value="Genomic_DNA"/>
</dbReference>